<feature type="region of interest" description="Disordered" evidence="1">
    <location>
        <begin position="246"/>
        <end position="293"/>
    </location>
</feature>
<dbReference type="EMBL" id="KZ994647">
    <property type="protein sequence ID" value="RKO92411.1"/>
    <property type="molecule type" value="Genomic_DNA"/>
</dbReference>
<dbReference type="AlphaFoldDB" id="A0A4P9WHU7"/>
<organism evidence="2 3">
    <name type="scientific">Blyttiomyces helicus</name>
    <dbReference type="NCBI Taxonomy" id="388810"/>
    <lineage>
        <taxon>Eukaryota</taxon>
        <taxon>Fungi</taxon>
        <taxon>Fungi incertae sedis</taxon>
        <taxon>Chytridiomycota</taxon>
        <taxon>Chytridiomycota incertae sedis</taxon>
        <taxon>Chytridiomycetes</taxon>
        <taxon>Chytridiomycetes incertae sedis</taxon>
        <taxon>Blyttiomyces</taxon>
    </lineage>
</organism>
<name>A0A4P9WHU7_9FUNG</name>
<evidence type="ECO:0000313" key="3">
    <source>
        <dbReference type="Proteomes" id="UP000269721"/>
    </source>
</evidence>
<reference evidence="3" key="1">
    <citation type="journal article" date="2018" name="Nat. Microbiol.">
        <title>Leveraging single-cell genomics to expand the fungal tree of life.</title>
        <authorList>
            <person name="Ahrendt S.R."/>
            <person name="Quandt C.A."/>
            <person name="Ciobanu D."/>
            <person name="Clum A."/>
            <person name="Salamov A."/>
            <person name="Andreopoulos B."/>
            <person name="Cheng J.F."/>
            <person name="Woyke T."/>
            <person name="Pelin A."/>
            <person name="Henrissat B."/>
            <person name="Reynolds N.K."/>
            <person name="Benny G.L."/>
            <person name="Smith M.E."/>
            <person name="James T.Y."/>
            <person name="Grigoriev I.V."/>
        </authorList>
    </citation>
    <scope>NUCLEOTIDE SEQUENCE [LARGE SCALE GENOMIC DNA]</scope>
</reference>
<protein>
    <submittedName>
        <fullName evidence="2">Uncharacterized protein</fullName>
    </submittedName>
</protein>
<dbReference type="Proteomes" id="UP000269721">
    <property type="component" value="Unassembled WGS sequence"/>
</dbReference>
<gene>
    <name evidence="2" type="ORF">BDK51DRAFT_31400</name>
</gene>
<evidence type="ECO:0000313" key="2">
    <source>
        <dbReference type="EMBL" id="RKO92411.1"/>
    </source>
</evidence>
<keyword evidence="3" id="KW-1185">Reference proteome</keyword>
<evidence type="ECO:0000256" key="1">
    <source>
        <dbReference type="SAM" id="MobiDB-lite"/>
    </source>
</evidence>
<proteinExistence type="predicted"/>
<sequence>MATAGSAAYSLMFAAQFTASRSLNSRMHVNSETGSTLDEADRFCTLTVQWTRTTWVQGRTPCSLTERKCKCPLFPCMRSVPSASFPLQSAMVFPVDCGSPNHHLGSSVPIPLLVEYKAAASTMRPAAALPRDAKAGKDLVLADSSSAISCGPRWNEGGHLFVLALSVEGATIGIPYPFQQARVFTGAEATAVESDRNFGKMVEPIIGALTDPLDGLEYIATVKMKEKLLGTIQIIEEEAYKKGAEELVKSDGAPEADGGLPCPDAEGVGESDTILAAKNEPPVPDETHIGNKD</sequence>
<accession>A0A4P9WHU7</accession>